<dbReference type="Pfam" id="PF00083">
    <property type="entry name" value="Sugar_tr"/>
    <property type="match status" value="1"/>
</dbReference>
<evidence type="ECO:0000256" key="7">
    <source>
        <dbReference type="ARBA" id="ARBA00023136"/>
    </source>
</evidence>
<evidence type="ECO:0000256" key="1">
    <source>
        <dbReference type="ARBA" id="ARBA00004651"/>
    </source>
</evidence>
<dbReference type="AlphaFoldDB" id="A0A2P6TLV9"/>
<evidence type="ECO:0000256" key="8">
    <source>
        <dbReference type="SAM" id="Phobius"/>
    </source>
</evidence>
<keyword evidence="3" id="KW-1003">Cell membrane</keyword>
<feature type="transmembrane region" description="Helical" evidence="8">
    <location>
        <begin position="94"/>
        <end position="115"/>
    </location>
</feature>
<gene>
    <name evidence="10" type="ORF">C2E21_5763</name>
</gene>
<evidence type="ECO:0000256" key="5">
    <source>
        <dbReference type="ARBA" id="ARBA00022847"/>
    </source>
</evidence>
<feature type="transmembrane region" description="Helical" evidence="8">
    <location>
        <begin position="478"/>
        <end position="497"/>
    </location>
</feature>
<evidence type="ECO:0000256" key="4">
    <source>
        <dbReference type="ARBA" id="ARBA00022692"/>
    </source>
</evidence>
<proteinExistence type="predicted"/>
<keyword evidence="7 8" id="KW-0472">Membrane</keyword>
<keyword evidence="6 8" id="KW-1133">Transmembrane helix</keyword>
<feature type="transmembrane region" description="Helical" evidence="8">
    <location>
        <begin position="373"/>
        <end position="395"/>
    </location>
</feature>
<feature type="transmembrane region" description="Helical" evidence="8">
    <location>
        <begin position="449"/>
        <end position="466"/>
    </location>
</feature>
<dbReference type="InterPro" id="IPR051084">
    <property type="entry name" value="H+-coupled_symporters"/>
</dbReference>
<dbReference type="InterPro" id="IPR005829">
    <property type="entry name" value="Sugar_transporter_CS"/>
</dbReference>
<dbReference type="InterPro" id="IPR036259">
    <property type="entry name" value="MFS_trans_sf"/>
</dbReference>
<feature type="transmembrane region" description="Helical" evidence="8">
    <location>
        <begin position="161"/>
        <end position="183"/>
    </location>
</feature>
<dbReference type="PANTHER" id="PTHR43528:SF1">
    <property type="entry name" value="ALPHA-KETOGLUTARATE PERMEASE"/>
    <property type="match status" value="1"/>
</dbReference>
<reference evidence="10 11" key="1">
    <citation type="journal article" date="2018" name="Plant J.">
        <title>Genome sequences of Chlorella sorokiniana UTEX 1602 and Micractinium conductrix SAG 241.80: implications to maltose excretion by a green alga.</title>
        <authorList>
            <person name="Arriola M.B."/>
            <person name="Velmurugan N."/>
            <person name="Zhang Y."/>
            <person name="Plunkett M.H."/>
            <person name="Hondzo H."/>
            <person name="Barney B.M."/>
        </authorList>
    </citation>
    <scope>NUCLEOTIDE SEQUENCE [LARGE SCALE GENOMIC DNA]</scope>
    <source>
        <strain evidence="11">UTEX 1602</strain>
    </source>
</reference>
<comment type="caution">
    <text evidence="10">The sequence shown here is derived from an EMBL/GenBank/DDBJ whole genome shotgun (WGS) entry which is preliminary data.</text>
</comment>
<evidence type="ECO:0000256" key="2">
    <source>
        <dbReference type="ARBA" id="ARBA00022448"/>
    </source>
</evidence>
<accession>A0A2P6TLV9</accession>
<dbReference type="EMBL" id="LHPG02000011">
    <property type="protein sequence ID" value="PRW45326.1"/>
    <property type="molecule type" value="Genomic_DNA"/>
</dbReference>
<feature type="domain" description="Major facilitator superfamily (MFS) profile" evidence="9">
    <location>
        <begin position="16"/>
        <end position="502"/>
    </location>
</feature>
<name>A0A2P6TLV9_CHLSO</name>
<dbReference type="Gene3D" id="1.20.1250.20">
    <property type="entry name" value="MFS general substrate transporter like domains"/>
    <property type="match status" value="1"/>
</dbReference>
<feature type="transmembrane region" description="Helical" evidence="8">
    <location>
        <begin position="881"/>
        <end position="908"/>
    </location>
</feature>
<feature type="transmembrane region" description="Helical" evidence="8">
    <location>
        <begin position="195"/>
        <end position="214"/>
    </location>
</feature>
<dbReference type="OrthoDB" id="5296287at2759"/>
<feature type="transmembrane region" description="Helical" evidence="8">
    <location>
        <begin position="407"/>
        <end position="428"/>
    </location>
</feature>
<dbReference type="PROSITE" id="PS50850">
    <property type="entry name" value="MFS"/>
    <property type="match status" value="1"/>
</dbReference>
<sequence>MGRSTDTLSTSAWTRIVAVAGVGTVLECLLLQTAAAPTCQTTPRSPITTLIADFYTFTQLTSTLKKVGFVVRPLGALLFGTIGDVYGRNVTLRIAIICMAIPTVIIACLPTYNLGSYTAGIAAPILLTILRLFQGLAMGGEFGSAIIYISELAPVARRGRLVACLQMTVNIGMILATVFVMILEAALTPYQMQLFGWRIPFASAFFTAVLGFYMRAGLPEPKAFLNRCRTERDTATKAAMADGVNASIHPAQSTKSFKDDASTVSSEEMSEEAFEEAEAAQEGTLSRFHGHNTSKIPIIRLLRNNLLGLGSQILYMAWVSAAFYATVTWLPAQLRDAGMAPRVSQGIVILSMFTNAAGLFACGTAFDKGMRAILINLVVSVVGMSVGFGVFRGVWTSASAQDTNALGAWFLIPIFQGIIGIAMASVVLPATRLYDPMERTTGFSFGYNIGYGVVGGLTPFAVTGIIDSLSSDLKAYAAPFWMLALGGATLLRACTALSPAGMQTACRPSAATAAIPAAGHARQAIRRPSVSTAAAAQAASQATAVAAAPAPAALSASAPASVSSSAAVLDGLSRLPHPSALHLGNLVSSLQAALGGLQAAAAAPAGDAGREAAAAASPLLRGMLSRAVAIMESPQAIDDCLGVDAPLLVLECLSHLAAGDGRGGAHAAGLWRRAHVVLGETADRAGMWSLLDPSTMTPNEIVRYYEAVARWPLAAAPSKSRGLGLLLRSHLANGRFSAGEASRLLTAWAYLRRHQPFNPDSYNFSGLSTLLIGHVGELCGSELQAVAAAAPAFSWPVYASMPLLHAVCREAVHRSMAGALPLPQAQWVLAASVKGAMAMRPRLGTELEEATAEWMQAAAAARRARHAAAAQAAPASGRSNIVMYAAAATVAPLLGASMLLAAAALGVATGSSSVDFI</sequence>
<keyword evidence="4 8" id="KW-0812">Transmembrane</keyword>
<evidence type="ECO:0000313" key="10">
    <source>
        <dbReference type="EMBL" id="PRW45326.1"/>
    </source>
</evidence>
<dbReference type="SUPFAM" id="SSF103473">
    <property type="entry name" value="MFS general substrate transporter"/>
    <property type="match status" value="1"/>
</dbReference>
<evidence type="ECO:0000313" key="11">
    <source>
        <dbReference type="Proteomes" id="UP000239899"/>
    </source>
</evidence>
<organism evidence="10 11">
    <name type="scientific">Chlorella sorokiniana</name>
    <name type="common">Freshwater green alga</name>
    <dbReference type="NCBI Taxonomy" id="3076"/>
    <lineage>
        <taxon>Eukaryota</taxon>
        <taxon>Viridiplantae</taxon>
        <taxon>Chlorophyta</taxon>
        <taxon>core chlorophytes</taxon>
        <taxon>Trebouxiophyceae</taxon>
        <taxon>Chlorellales</taxon>
        <taxon>Chlorellaceae</taxon>
        <taxon>Chlorella clade</taxon>
        <taxon>Chlorella</taxon>
    </lineage>
</organism>
<keyword evidence="2" id="KW-0813">Transport</keyword>
<comment type="subcellular location">
    <subcellularLocation>
        <location evidence="1">Cell membrane</location>
        <topology evidence="1">Multi-pass membrane protein</topology>
    </subcellularLocation>
</comment>
<feature type="transmembrane region" description="Helical" evidence="8">
    <location>
        <begin position="121"/>
        <end position="149"/>
    </location>
</feature>
<dbReference type="GO" id="GO:0015293">
    <property type="term" value="F:symporter activity"/>
    <property type="evidence" value="ECO:0007669"/>
    <property type="project" value="UniProtKB-KW"/>
</dbReference>
<evidence type="ECO:0000259" key="9">
    <source>
        <dbReference type="PROSITE" id="PS50850"/>
    </source>
</evidence>
<dbReference type="STRING" id="3076.A0A2P6TLV9"/>
<keyword evidence="11" id="KW-1185">Reference proteome</keyword>
<dbReference type="Proteomes" id="UP000239899">
    <property type="component" value="Unassembled WGS sequence"/>
</dbReference>
<dbReference type="PANTHER" id="PTHR43528">
    <property type="entry name" value="ALPHA-KETOGLUTARATE PERMEASE"/>
    <property type="match status" value="1"/>
</dbReference>
<dbReference type="GO" id="GO:0005886">
    <property type="term" value="C:plasma membrane"/>
    <property type="evidence" value="ECO:0007669"/>
    <property type="project" value="UniProtKB-SubCell"/>
</dbReference>
<feature type="transmembrane region" description="Helical" evidence="8">
    <location>
        <begin position="347"/>
        <end position="366"/>
    </location>
</feature>
<feature type="transmembrane region" description="Helical" evidence="8">
    <location>
        <begin position="306"/>
        <end position="327"/>
    </location>
</feature>
<dbReference type="InterPro" id="IPR005828">
    <property type="entry name" value="MFS_sugar_transport-like"/>
</dbReference>
<dbReference type="InterPro" id="IPR020846">
    <property type="entry name" value="MFS_dom"/>
</dbReference>
<dbReference type="PROSITE" id="PS00217">
    <property type="entry name" value="SUGAR_TRANSPORT_2"/>
    <property type="match status" value="1"/>
</dbReference>
<keyword evidence="5" id="KW-0769">Symport</keyword>
<protein>
    <submittedName>
        <fullName evidence="10">MFS transporter</fullName>
    </submittedName>
</protein>
<evidence type="ECO:0000256" key="3">
    <source>
        <dbReference type="ARBA" id="ARBA00022475"/>
    </source>
</evidence>
<evidence type="ECO:0000256" key="6">
    <source>
        <dbReference type="ARBA" id="ARBA00022989"/>
    </source>
</evidence>